<feature type="binding site" evidence="9">
    <location>
        <position position="45"/>
    </location>
    <ligand>
        <name>S-adenosyl-L-methionine</name>
        <dbReference type="ChEBI" id="CHEBI:59789"/>
    </ligand>
</feature>
<evidence type="ECO:0000256" key="4">
    <source>
        <dbReference type="ARBA" id="ARBA00011905"/>
    </source>
</evidence>
<dbReference type="STRING" id="915471.SAMN05216201_11786"/>
<evidence type="ECO:0000256" key="3">
    <source>
        <dbReference type="ARBA" id="ARBA00008145"/>
    </source>
</evidence>
<dbReference type="PANTHER" id="PTHR10259:SF11">
    <property type="entry name" value="THIOPURINE S-METHYLTRANSFERASE"/>
    <property type="match status" value="1"/>
</dbReference>
<dbReference type="GO" id="GO:0005737">
    <property type="term" value="C:cytoplasm"/>
    <property type="evidence" value="ECO:0007669"/>
    <property type="project" value="UniProtKB-SubCell"/>
</dbReference>
<name>A0A1H7BJX7_9PSED</name>
<dbReference type="InterPro" id="IPR022474">
    <property type="entry name" value="Thiopur_S-MeTfrase_Se/Te_detox"/>
</dbReference>
<evidence type="ECO:0000256" key="7">
    <source>
        <dbReference type="ARBA" id="ARBA00022679"/>
    </source>
</evidence>
<dbReference type="NCBIfam" id="TIGR03840">
    <property type="entry name" value="TMPT_Se_Te"/>
    <property type="match status" value="1"/>
</dbReference>
<evidence type="ECO:0000313" key="10">
    <source>
        <dbReference type="EMBL" id="SEJ77536.1"/>
    </source>
</evidence>
<dbReference type="InterPro" id="IPR008854">
    <property type="entry name" value="TPMT"/>
</dbReference>
<keyword evidence="6 9" id="KW-0489">Methyltransferase</keyword>
<evidence type="ECO:0000313" key="11">
    <source>
        <dbReference type="Proteomes" id="UP000242930"/>
    </source>
</evidence>
<feature type="binding site" evidence="9">
    <location>
        <position position="10"/>
    </location>
    <ligand>
        <name>S-adenosyl-L-methionine</name>
        <dbReference type="ChEBI" id="CHEBI:59789"/>
    </ligand>
</feature>
<evidence type="ECO:0000256" key="5">
    <source>
        <dbReference type="ARBA" id="ARBA00022490"/>
    </source>
</evidence>
<sequence length="218" mass="24429">MHEEFWQARWARNEIGFHRSEVNPALQEYWPQLQLAPGSRVLVPLCGKSLDMPWLAAQGYGVLGVELAEKAVQEFFAEQGLSAPAAADGALRRHQAEGIAVLQGDFFAVTPAQTAGCVGYYDRAALIALPLEMRRRYVAHLRELLPSSCRGLLMTLDYPQEERKGPPFAVSDSEVRELYGEDWRIELLEDEDVLAENAGFLALGVSGLRERVYRLTRL</sequence>
<evidence type="ECO:0000256" key="2">
    <source>
        <dbReference type="ARBA" id="ARBA00004496"/>
    </source>
</evidence>
<dbReference type="PANTHER" id="PTHR10259">
    <property type="entry name" value="THIOPURINE S-METHYLTRANSFERASE"/>
    <property type="match status" value="1"/>
</dbReference>
<comment type="catalytic activity">
    <reaction evidence="1 9">
        <text>S-adenosyl-L-methionine + a thiopurine = S-adenosyl-L-homocysteine + a thiopurine S-methylether.</text>
        <dbReference type="EC" id="2.1.1.67"/>
    </reaction>
</comment>
<evidence type="ECO:0000256" key="9">
    <source>
        <dbReference type="HAMAP-Rule" id="MF_00812"/>
    </source>
</evidence>
<dbReference type="GO" id="GO:0032259">
    <property type="term" value="P:methylation"/>
    <property type="evidence" value="ECO:0007669"/>
    <property type="project" value="UniProtKB-KW"/>
</dbReference>
<dbReference type="EC" id="2.1.1.67" evidence="4 9"/>
<evidence type="ECO:0000256" key="8">
    <source>
        <dbReference type="ARBA" id="ARBA00022691"/>
    </source>
</evidence>
<dbReference type="HAMAP" id="MF_00812">
    <property type="entry name" value="Thiopur_methtran"/>
    <property type="match status" value="1"/>
</dbReference>
<keyword evidence="5 9" id="KW-0963">Cytoplasm</keyword>
<dbReference type="OrthoDB" id="9778208at2"/>
<evidence type="ECO:0000256" key="1">
    <source>
        <dbReference type="ARBA" id="ARBA00000903"/>
    </source>
</evidence>
<comment type="subcellular location">
    <subcellularLocation>
        <location evidence="2 9">Cytoplasm</location>
    </subcellularLocation>
</comment>
<dbReference type="InterPro" id="IPR025835">
    <property type="entry name" value="Thiopurine_S-MeTrfase"/>
</dbReference>
<dbReference type="FunFam" id="3.40.50.150:FF:000101">
    <property type="entry name" value="Thiopurine S-methyltransferase"/>
    <property type="match status" value="1"/>
</dbReference>
<dbReference type="Pfam" id="PF05724">
    <property type="entry name" value="TPMT"/>
    <property type="match status" value="1"/>
</dbReference>
<proteinExistence type="inferred from homology"/>
<feature type="binding site" evidence="9">
    <location>
        <position position="123"/>
    </location>
    <ligand>
        <name>S-adenosyl-L-methionine</name>
        <dbReference type="ChEBI" id="CHEBI:59789"/>
    </ligand>
</feature>
<dbReference type="RefSeq" id="WP_090313018.1">
    <property type="nucleotide sequence ID" value="NZ_FNZE01000017.1"/>
</dbReference>
<dbReference type="NCBIfam" id="NF009732">
    <property type="entry name" value="PRK13255.1"/>
    <property type="match status" value="1"/>
</dbReference>
<dbReference type="EMBL" id="FNZE01000017">
    <property type="protein sequence ID" value="SEJ77536.1"/>
    <property type="molecule type" value="Genomic_DNA"/>
</dbReference>
<keyword evidence="8 9" id="KW-0949">S-adenosyl-L-methionine</keyword>
<dbReference type="Gene3D" id="3.40.50.150">
    <property type="entry name" value="Vaccinia Virus protein VP39"/>
    <property type="match status" value="1"/>
</dbReference>
<dbReference type="GO" id="GO:0008119">
    <property type="term" value="F:thiopurine S-methyltransferase activity"/>
    <property type="evidence" value="ECO:0007669"/>
    <property type="project" value="UniProtKB-UniRule"/>
</dbReference>
<feature type="binding site" evidence="9">
    <location>
        <position position="66"/>
    </location>
    <ligand>
        <name>S-adenosyl-L-methionine</name>
        <dbReference type="ChEBI" id="CHEBI:59789"/>
    </ligand>
</feature>
<dbReference type="AlphaFoldDB" id="A0A1H7BJX7"/>
<organism evidence="10 11">
    <name type="scientific">Pseudomonas linyingensis</name>
    <dbReference type="NCBI Taxonomy" id="915471"/>
    <lineage>
        <taxon>Bacteria</taxon>
        <taxon>Pseudomonadati</taxon>
        <taxon>Pseudomonadota</taxon>
        <taxon>Gammaproteobacteria</taxon>
        <taxon>Pseudomonadales</taxon>
        <taxon>Pseudomonadaceae</taxon>
        <taxon>Pseudomonas</taxon>
    </lineage>
</organism>
<protein>
    <recommendedName>
        <fullName evidence="4 9">Thiopurine S-methyltransferase</fullName>
        <ecNumber evidence="4 9">2.1.1.67</ecNumber>
    </recommendedName>
    <alternativeName>
        <fullName evidence="9">Thiopurine methyltransferase</fullName>
    </alternativeName>
</protein>
<dbReference type="PROSITE" id="PS51585">
    <property type="entry name" value="SAM_MT_TPMT"/>
    <property type="match status" value="1"/>
</dbReference>
<dbReference type="InterPro" id="IPR029063">
    <property type="entry name" value="SAM-dependent_MTases_sf"/>
</dbReference>
<dbReference type="Proteomes" id="UP000242930">
    <property type="component" value="Unassembled WGS sequence"/>
</dbReference>
<evidence type="ECO:0000256" key="6">
    <source>
        <dbReference type="ARBA" id="ARBA00022603"/>
    </source>
</evidence>
<keyword evidence="11" id="KW-1185">Reference proteome</keyword>
<gene>
    <name evidence="9" type="primary">tpm</name>
    <name evidence="10" type="ORF">SAMN05216201_11786</name>
</gene>
<dbReference type="PIRSF" id="PIRSF023956">
    <property type="entry name" value="Thiopurine_S-methyltransferase"/>
    <property type="match status" value="1"/>
</dbReference>
<reference evidence="11" key="1">
    <citation type="submission" date="2016-10" db="EMBL/GenBank/DDBJ databases">
        <authorList>
            <person name="Varghese N."/>
            <person name="Submissions S."/>
        </authorList>
    </citation>
    <scope>NUCLEOTIDE SEQUENCE [LARGE SCALE GENOMIC DNA]</scope>
    <source>
        <strain evidence="11">LMG 25967</strain>
    </source>
</reference>
<keyword evidence="7 9" id="KW-0808">Transferase</keyword>
<accession>A0A1H7BJX7</accession>
<comment type="similarity">
    <text evidence="3 9">Belongs to the class I-like SAM-binding methyltransferase superfamily. TPMT family.</text>
</comment>
<dbReference type="SUPFAM" id="SSF53335">
    <property type="entry name" value="S-adenosyl-L-methionine-dependent methyltransferases"/>
    <property type="match status" value="1"/>
</dbReference>
<dbReference type="GO" id="GO:0010038">
    <property type="term" value="P:response to metal ion"/>
    <property type="evidence" value="ECO:0007669"/>
    <property type="project" value="InterPro"/>
</dbReference>